<dbReference type="EMBL" id="CAJPVJ010025712">
    <property type="protein sequence ID" value="CAG2179100.1"/>
    <property type="molecule type" value="Genomic_DNA"/>
</dbReference>
<feature type="non-terminal residue" evidence="2">
    <location>
        <position position="1"/>
    </location>
</feature>
<dbReference type="PROSITE" id="PS50200">
    <property type="entry name" value="RA"/>
    <property type="match status" value="1"/>
</dbReference>
<dbReference type="InterPro" id="IPR029071">
    <property type="entry name" value="Ubiquitin-like_domsf"/>
</dbReference>
<dbReference type="Gene3D" id="3.10.20.90">
    <property type="entry name" value="Phosphatidylinositol 3-kinase Catalytic Subunit, Chain A, domain 1"/>
    <property type="match status" value="1"/>
</dbReference>
<dbReference type="OrthoDB" id="242257at2759"/>
<gene>
    <name evidence="2" type="ORF">ONB1V03_LOCUS18524</name>
</gene>
<organism evidence="2">
    <name type="scientific">Oppiella nova</name>
    <dbReference type="NCBI Taxonomy" id="334625"/>
    <lineage>
        <taxon>Eukaryota</taxon>
        <taxon>Metazoa</taxon>
        <taxon>Ecdysozoa</taxon>
        <taxon>Arthropoda</taxon>
        <taxon>Chelicerata</taxon>
        <taxon>Arachnida</taxon>
        <taxon>Acari</taxon>
        <taxon>Acariformes</taxon>
        <taxon>Sarcoptiformes</taxon>
        <taxon>Oribatida</taxon>
        <taxon>Brachypylina</taxon>
        <taxon>Oppioidea</taxon>
        <taxon>Oppiidae</taxon>
        <taxon>Oppiella</taxon>
    </lineage>
</organism>
<keyword evidence="3" id="KW-1185">Reference proteome</keyword>
<dbReference type="InterPro" id="IPR056392">
    <property type="entry name" value="DGKtheta_RBD"/>
</dbReference>
<reference evidence="2" key="1">
    <citation type="submission" date="2020-11" db="EMBL/GenBank/DDBJ databases">
        <authorList>
            <person name="Tran Van P."/>
        </authorList>
    </citation>
    <scope>NUCLEOTIDE SEQUENCE</scope>
</reference>
<dbReference type="Pfam" id="PF00788">
    <property type="entry name" value="RA"/>
    <property type="match status" value="1"/>
</dbReference>
<proteinExistence type="predicted"/>
<evidence type="ECO:0000259" key="1">
    <source>
        <dbReference type="PROSITE" id="PS50200"/>
    </source>
</evidence>
<protein>
    <recommendedName>
        <fullName evidence="1">Ras-associating domain-containing protein</fullName>
    </recommendedName>
</protein>
<evidence type="ECO:0000313" key="2">
    <source>
        <dbReference type="EMBL" id="CAD7661964.1"/>
    </source>
</evidence>
<dbReference type="SUPFAM" id="SSF54236">
    <property type="entry name" value="Ubiquitin-like"/>
    <property type="match status" value="1"/>
</dbReference>
<feature type="domain" description="Ras-associating" evidence="1">
    <location>
        <begin position="26"/>
        <end position="125"/>
    </location>
</feature>
<dbReference type="Proteomes" id="UP000728032">
    <property type="component" value="Unassembled WGS sequence"/>
</dbReference>
<dbReference type="InterPro" id="IPR000159">
    <property type="entry name" value="RA_dom"/>
</dbReference>
<dbReference type="Pfam" id="PF24099">
    <property type="entry name" value="RBD_DGKtheta"/>
    <property type="match status" value="1"/>
</dbReference>
<dbReference type="SMART" id="SM00314">
    <property type="entry name" value="RA"/>
    <property type="match status" value="1"/>
</dbReference>
<accession>A0A7R9MKK2</accession>
<dbReference type="AlphaFoldDB" id="A0A7R9MKK2"/>
<dbReference type="EMBL" id="OC940537">
    <property type="protein sequence ID" value="CAD7661964.1"/>
    <property type="molecule type" value="Genomic_DNA"/>
</dbReference>
<dbReference type="GO" id="GO:0007165">
    <property type="term" value="P:signal transduction"/>
    <property type="evidence" value="ECO:0007669"/>
    <property type="project" value="InterPro"/>
</dbReference>
<sequence>MPVQSLIRVEGKRCGLFFRYRPPNPDEGSVKVYPGKLNVTDTYRVIPVTLDTSVEDVMIAALDQFGLDSGDLNRYRLVEVSLDKGSVHERTMDNTESPWAIIKSLARDSIRQKDNTRFYLQQVDEVYCSNVAIFVGNLPPNLSQRQYERILVELLGKRKCFTGKFTPRFRYNRV</sequence>
<evidence type="ECO:0000313" key="3">
    <source>
        <dbReference type="Proteomes" id="UP000728032"/>
    </source>
</evidence>
<name>A0A7R9MKK2_9ACAR</name>